<organism evidence="2 3">
    <name type="scientific">Iris pallida</name>
    <name type="common">Sweet iris</name>
    <dbReference type="NCBI Taxonomy" id="29817"/>
    <lineage>
        <taxon>Eukaryota</taxon>
        <taxon>Viridiplantae</taxon>
        <taxon>Streptophyta</taxon>
        <taxon>Embryophyta</taxon>
        <taxon>Tracheophyta</taxon>
        <taxon>Spermatophyta</taxon>
        <taxon>Magnoliopsida</taxon>
        <taxon>Liliopsida</taxon>
        <taxon>Asparagales</taxon>
        <taxon>Iridaceae</taxon>
        <taxon>Iridoideae</taxon>
        <taxon>Irideae</taxon>
        <taxon>Iris</taxon>
    </lineage>
</organism>
<reference evidence="2" key="1">
    <citation type="journal article" date="2023" name="GigaByte">
        <title>Genome assembly of the bearded iris, Iris pallida Lam.</title>
        <authorList>
            <person name="Bruccoleri R.E."/>
            <person name="Oakeley E.J."/>
            <person name="Faust A.M.E."/>
            <person name="Altorfer M."/>
            <person name="Dessus-Babus S."/>
            <person name="Burckhardt D."/>
            <person name="Oertli M."/>
            <person name="Naumann U."/>
            <person name="Petersen F."/>
            <person name="Wong J."/>
        </authorList>
    </citation>
    <scope>NUCLEOTIDE SEQUENCE</scope>
    <source>
        <strain evidence="2">GSM-AAB239-AS_SAM_17_03QT</strain>
    </source>
</reference>
<evidence type="ECO:0000313" key="3">
    <source>
        <dbReference type="Proteomes" id="UP001140949"/>
    </source>
</evidence>
<dbReference type="EMBL" id="JANAVB010035820">
    <property type="protein sequence ID" value="KAJ6804580.1"/>
    <property type="molecule type" value="Genomic_DNA"/>
</dbReference>
<dbReference type="Proteomes" id="UP001140949">
    <property type="component" value="Unassembled WGS sequence"/>
</dbReference>
<dbReference type="PANTHER" id="PTHR37745">
    <property type="entry name" value="EXPRESSED PROTEIN"/>
    <property type="match status" value="1"/>
</dbReference>
<evidence type="ECO:0000256" key="1">
    <source>
        <dbReference type="SAM" id="MobiDB-lite"/>
    </source>
</evidence>
<feature type="region of interest" description="Disordered" evidence="1">
    <location>
        <begin position="84"/>
        <end position="128"/>
    </location>
</feature>
<evidence type="ECO:0000313" key="2">
    <source>
        <dbReference type="EMBL" id="KAJ6804580.1"/>
    </source>
</evidence>
<feature type="compositionally biased region" description="Acidic residues" evidence="1">
    <location>
        <begin position="84"/>
        <end position="98"/>
    </location>
</feature>
<sequence length="682" mass="76560">MPKSSSSPSPTITPMNPTLPRPHPPPLPQTLTLTDDDDDHHHFLHSYHRSLLMVDDDDEPSSSTAAAAADAASLHQSVAPLIYDEDEEEEEEEEEEGEDDRKPPTSLNPNPNPNPLPPVDPTPHLSSQFYTFNRDSHSLMVRCILESRLAAADEIRAATPRPVLESWRSVWKDRNEDTAYLTAWKRIQDKLHAHLDPSTSLPSLYFKNNPSQRVPHVGQWQDIVARAHADPDLLRHLGLKETVDRIKQSWTVGAKFYGIPESFIRVCVSSCPVCSGPAPVPAAAARSKRRRFEYTESMEVPARDVPRRLQQLAAKHQVVLCIRQKYIRYKPFMAEVKDYACHRAGEPSSGSSSASGSAKKARLLKREPYQSKRCGCGFRIRAIVPITNYNEKDKTFVYKEEGNAVFKLYAVHSGHEPGPLDGNARIIHRMVRNKGGFDIDPVVYGVREDDAEPESYVNLMVKDDSGDANLNVLLQQVQDLRIEAELLEGKISRMPQELHGQISCELAGILHRLRSIDGPQHLETAALVVGDDEIGQWRDDGNQHHHLDGHDNRMFVKDSEIIEEEENDFNSALGTIVPWGRMETECHGRKMLISESCKPDDKWLKEDCSDFDEKSILNCGDEEDSKLIKPIRHNVTIVTDSNLVGMQVGGFYHDSTKWYDSPVSLDTVVDSGDGGFRHGGLP</sequence>
<accession>A0AAX6EKJ2</accession>
<dbReference type="PANTHER" id="PTHR37745:SF1">
    <property type="entry name" value="EXPRESSED PROTEIN"/>
    <property type="match status" value="1"/>
</dbReference>
<comment type="caution">
    <text evidence="2">The sequence shown here is derived from an EMBL/GenBank/DDBJ whole genome shotgun (WGS) entry which is preliminary data.</text>
</comment>
<gene>
    <name evidence="2" type="ORF">M6B38_183950</name>
</gene>
<proteinExistence type="predicted"/>
<feature type="compositionally biased region" description="Pro residues" evidence="1">
    <location>
        <begin position="110"/>
        <end position="121"/>
    </location>
</feature>
<protein>
    <submittedName>
        <fullName evidence="2">Uncharacterized protein</fullName>
    </submittedName>
</protein>
<feature type="compositionally biased region" description="Low complexity" evidence="1">
    <location>
        <begin position="1"/>
        <end position="16"/>
    </location>
</feature>
<name>A0AAX6EKJ2_IRIPA</name>
<feature type="region of interest" description="Disordered" evidence="1">
    <location>
        <begin position="1"/>
        <end position="41"/>
    </location>
</feature>
<feature type="compositionally biased region" description="Pro residues" evidence="1">
    <location>
        <begin position="17"/>
        <end position="28"/>
    </location>
</feature>
<keyword evidence="3" id="KW-1185">Reference proteome</keyword>
<dbReference type="AlphaFoldDB" id="A0AAX6EKJ2"/>
<reference evidence="2" key="2">
    <citation type="submission" date="2023-04" db="EMBL/GenBank/DDBJ databases">
        <authorList>
            <person name="Bruccoleri R.E."/>
            <person name="Oakeley E.J."/>
            <person name="Faust A.-M."/>
            <person name="Dessus-Babus S."/>
            <person name="Altorfer M."/>
            <person name="Burckhardt D."/>
            <person name="Oertli M."/>
            <person name="Naumann U."/>
            <person name="Petersen F."/>
            <person name="Wong J."/>
        </authorList>
    </citation>
    <scope>NUCLEOTIDE SEQUENCE</scope>
    <source>
        <strain evidence="2">GSM-AAB239-AS_SAM_17_03QT</strain>
        <tissue evidence="2">Leaf</tissue>
    </source>
</reference>